<dbReference type="PANTHER" id="PTHR30294:SF29">
    <property type="entry name" value="MULTIDRUG ABC TRANSPORTER PERMEASE YBHS-RELATED"/>
    <property type="match status" value="1"/>
</dbReference>
<sequence>MRGLKAVLKRELASYFNAPVAYVFAVVFLLVANGLFMTTFFLAGLCDMRSFFQTLPLLLLVFIPALTMRLWAEERRSGTLALLYSLPTSAGALVLGKFLAAFFFSLLTLASTFIIPVMLAALGDPDWGPIWGGDLGAALLTAFLISLGQAVSAFFLDQIVAFIIALVVGFVSYLVGTDLISTSLDSWLPGVGSFLRQALGLSPHFSSLAKGVLPLRDVLFFLSYTVGFLILNAFTVSGFLRYFERRSFYAGALFLVGGLLFFNAAL</sequence>
<accession>A0A7V5P166</accession>
<dbReference type="InterPro" id="IPR051449">
    <property type="entry name" value="ABC-2_transporter_component"/>
</dbReference>
<feature type="transmembrane region" description="Helical" evidence="6">
    <location>
        <begin position="154"/>
        <end position="175"/>
    </location>
</feature>
<keyword evidence="4 6" id="KW-1133">Transmembrane helix</keyword>
<proteinExistence type="predicted"/>
<reference evidence="7" key="1">
    <citation type="journal article" date="2020" name="mSystems">
        <title>Genome- and Community-Level Interaction Insights into Carbon Utilization and Element Cycling Functions of Hydrothermarchaeota in Hydrothermal Sediment.</title>
        <authorList>
            <person name="Zhou Z."/>
            <person name="Liu Y."/>
            <person name="Xu W."/>
            <person name="Pan J."/>
            <person name="Luo Z.H."/>
            <person name="Li M."/>
        </authorList>
    </citation>
    <scope>NUCLEOTIDE SEQUENCE [LARGE SCALE GENOMIC DNA]</scope>
    <source>
        <strain evidence="7">HyVt-533</strain>
    </source>
</reference>
<evidence type="ECO:0008006" key="8">
    <source>
        <dbReference type="Google" id="ProtNLM"/>
    </source>
</evidence>
<feature type="transmembrane region" description="Helical" evidence="6">
    <location>
        <begin position="128"/>
        <end position="147"/>
    </location>
</feature>
<feature type="transmembrane region" description="Helical" evidence="6">
    <location>
        <begin position="218"/>
        <end position="240"/>
    </location>
</feature>
<dbReference type="EMBL" id="DROK01000227">
    <property type="protein sequence ID" value="HHI97717.1"/>
    <property type="molecule type" value="Genomic_DNA"/>
</dbReference>
<organism evidence="7">
    <name type="scientific">Thermodesulfatator atlanticus</name>
    <dbReference type="NCBI Taxonomy" id="501497"/>
    <lineage>
        <taxon>Bacteria</taxon>
        <taxon>Pseudomonadati</taxon>
        <taxon>Thermodesulfobacteriota</taxon>
        <taxon>Thermodesulfobacteria</taxon>
        <taxon>Thermodesulfobacteriales</taxon>
        <taxon>Thermodesulfatatoraceae</taxon>
        <taxon>Thermodesulfatator</taxon>
    </lineage>
</organism>
<keyword evidence="3 6" id="KW-0812">Transmembrane</keyword>
<feature type="transmembrane region" description="Helical" evidence="6">
    <location>
        <begin position="55"/>
        <end position="72"/>
    </location>
</feature>
<feature type="non-terminal residue" evidence="7">
    <location>
        <position position="266"/>
    </location>
</feature>
<feature type="transmembrane region" description="Helical" evidence="6">
    <location>
        <begin position="247"/>
        <end position="265"/>
    </location>
</feature>
<evidence type="ECO:0000256" key="1">
    <source>
        <dbReference type="ARBA" id="ARBA00004651"/>
    </source>
</evidence>
<keyword evidence="5 6" id="KW-0472">Membrane</keyword>
<name>A0A7V5P166_9BACT</name>
<evidence type="ECO:0000256" key="5">
    <source>
        <dbReference type="ARBA" id="ARBA00023136"/>
    </source>
</evidence>
<protein>
    <recommendedName>
        <fullName evidence="8">ABC transporter permease</fullName>
    </recommendedName>
</protein>
<evidence type="ECO:0000256" key="2">
    <source>
        <dbReference type="ARBA" id="ARBA00022475"/>
    </source>
</evidence>
<dbReference type="AlphaFoldDB" id="A0A7V5P166"/>
<keyword evidence="2" id="KW-1003">Cell membrane</keyword>
<feature type="transmembrane region" description="Helical" evidence="6">
    <location>
        <begin position="20"/>
        <end position="43"/>
    </location>
</feature>
<gene>
    <name evidence="7" type="ORF">ENJ96_07670</name>
</gene>
<dbReference type="Proteomes" id="UP000886101">
    <property type="component" value="Unassembled WGS sequence"/>
</dbReference>
<comment type="caution">
    <text evidence="7">The sequence shown here is derived from an EMBL/GenBank/DDBJ whole genome shotgun (WGS) entry which is preliminary data.</text>
</comment>
<dbReference type="GO" id="GO:0005886">
    <property type="term" value="C:plasma membrane"/>
    <property type="evidence" value="ECO:0007669"/>
    <property type="project" value="UniProtKB-SubCell"/>
</dbReference>
<feature type="transmembrane region" description="Helical" evidence="6">
    <location>
        <begin position="102"/>
        <end position="122"/>
    </location>
</feature>
<comment type="subcellular location">
    <subcellularLocation>
        <location evidence="1">Cell membrane</location>
        <topology evidence="1">Multi-pass membrane protein</topology>
    </subcellularLocation>
</comment>
<evidence type="ECO:0000256" key="3">
    <source>
        <dbReference type="ARBA" id="ARBA00022692"/>
    </source>
</evidence>
<dbReference type="Pfam" id="PF12679">
    <property type="entry name" value="ABC2_membrane_2"/>
    <property type="match status" value="1"/>
</dbReference>
<evidence type="ECO:0000256" key="4">
    <source>
        <dbReference type="ARBA" id="ARBA00022989"/>
    </source>
</evidence>
<evidence type="ECO:0000313" key="7">
    <source>
        <dbReference type="EMBL" id="HHI97717.1"/>
    </source>
</evidence>
<dbReference type="PANTHER" id="PTHR30294">
    <property type="entry name" value="MEMBRANE COMPONENT OF ABC TRANSPORTER YHHJ-RELATED"/>
    <property type="match status" value="1"/>
</dbReference>
<evidence type="ECO:0000256" key="6">
    <source>
        <dbReference type="SAM" id="Phobius"/>
    </source>
</evidence>